<reference evidence="1 2" key="1">
    <citation type="submission" date="2024-01" db="EMBL/GenBank/DDBJ databases">
        <title>Comparative genomics of Cryptococcus and Kwoniella reveals pathogenesis evolution and contrasting modes of karyotype evolution via chromosome fusion or intercentromeric recombination.</title>
        <authorList>
            <person name="Coelho M.A."/>
            <person name="David-Palma M."/>
            <person name="Shea T."/>
            <person name="Bowers K."/>
            <person name="McGinley-Smith S."/>
            <person name="Mohammad A.W."/>
            <person name="Gnirke A."/>
            <person name="Yurkov A.M."/>
            <person name="Nowrousian M."/>
            <person name="Sun S."/>
            <person name="Cuomo C.A."/>
            <person name="Heitman J."/>
        </authorList>
    </citation>
    <scope>NUCLEOTIDE SEQUENCE [LARGE SCALE GENOMIC DNA]</scope>
    <source>
        <strain evidence="1 2">CBS 6074</strain>
    </source>
</reference>
<dbReference type="EMBL" id="CP144101">
    <property type="protein sequence ID" value="WWC88532.1"/>
    <property type="molecule type" value="Genomic_DNA"/>
</dbReference>
<sequence length="250" mass="28011">MPKTQDTDTFHDTAKGDPSISSGVCLFDLLGGEDTRIFRGSATNSIKGPRKVTLKGDIWHIPEDDATFVGGESSDCPRFYAEFKGPKILGKFRKSKSGSSKDTHEHCLGIRDLLKRTVSRDRSLSPTQVEEDDTVYACTAITRVISTDLSEYNIPDDVEIKVQFPKIAHIESGPIRLSIHSEFSKACEFIRLSASNQDDNEYLGDYRTIRAFANELKFGLVEGEIHRKGQHPQRVVLQADLYEQVTRVTE</sequence>
<protein>
    <submittedName>
        <fullName evidence="1">Uncharacterized protein</fullName>
    </submittedName>
</protein>
<dbReference type="AlphaFoldDB" id="A0AAX4JSY0"/>
<dbReference type="Proteomes" id="UP001355207">
    <property type="component" value="Chromosome 4"/>
</dbReference>
<proteinExistence type="predicted"/>
<dbReference type="RefSeq" id="XP_066075295.1">
    <property type="nucleotide sequence ID" value="XM_066219198.1"/>
</dbReference>
<keyword evidence="2" id="KW-1185">Reference proteome</keyword>
<evidence type="ECO:0000313" key="2">
    <source>
        <dbReference type="Proteomes" id="UP001355207"/>
    </source>
</evidence>
<dbReference type="GeneID" id="91094113"/>
<name>A0AAX4JSY0_9TREE</name>
<organism evidence="1 2">
    <name type="scientific">Kwoniella dendrophila CBS 6074</name>
    <dbReference type="NCBI Taxonomy" id="1295534"/>
    <lineage>
        <taxon>Eukaryota</taxon>
        <taxon>Fungi</taxon>
        <taxon>Dikarya</taxon>
        <taxon>Basidiomycota</taxon>
        <taxon>Agaricomycotina</taxon>
        <taxon>Tremellomycetes</taxon>
        <taxon>Tremellales</taxon>
        <taxon>Cryptococcaceae</taxon>
        <taxon>Kwoniella</taxon>
    </lineage>
</organism>
<accession>A0AAX4JSY0</accession>
<gene>
    <name evidence="1" type="ORF">L201_003443</name>
</gene>
<evidence type="ECO:0000313" key="1">
    <source>
        <dbReference type="EMBL" id="WWC88532.1"/>
    </source>
</evidence>